<evidence type="ECO:0000256" key="3">
    <source>
        <dbReference type="ARBA" id="ARBA00022491"/>
    </source>
</evidence>
<evidence type="ECO:0000256" key="5">
    <source>
        <dbReference type="ARBA" id="ARBA00023163"/>
    </source>
</evidence>
<evidence type="ECO:0000256" key="1">
    <source>
        <dbReference type="ARBA" id="ARBA00005230"/>
    </source>
</evidence>
<comment type="caution">
    <text evidence="8">The sequence shown here is derived from an EMBL/GenBank/DDBJ whole genome shotgun (WGS) entry which is preliminary data.</text>
</comment>
<evidence type="ECO:0000313" key="8">
    <source>
        <dbReference type="EMBL" id="MCK7614133.1"/>
    </source>
</evidence>
<evidence type="ECO:0000256" key="4">
    <source>
        <dbReference type="ARBA" id="ARBA00023015"/>
    </source>
</evidence>
<evidence type="ECO:0000256" key="2">
    <source>
        <dbReference type="ARBA" id="ARBA00015075"/>
    </source>
</evidence>
<keyword evidence="3" id="KW-0678">Repressor</keyword>
<protein>
    <recommendedName>
        <fullName evidence="2">Toxin CcdB</fullName>
    </recommendedName>
    <alternativeName>
        <fullName evidence="7">Cytotoxic protein CcdB</fullName>
    </alternativeName>
    <alternativeName>
        <fullName evidence="6">Protein LetD</fullName>
    </alternativeName>
</protein>
<evidence type="ECO:0000256" key="7">
    <source>
        <dbReference type="ARBA" id="ARBA00033135"/>
    </source>
</evidence>
<gene>
    <name evidence="8" type="ORF">M0H32_18335</name>
</gene>
<dbReference type="RefSeq" id="WP_248156547.1">
    <property type="nucleotide sequence ID" value="NZ_JALNMJ010000013.1"/>
</dbReference>
<dbReference type="SUPFAM" id="SSF50118">
    <property type="entry name" value="Cell growth inhibitor/plasmid maintenance toxic component"/>
    <property type="match status" value="1"/>
</dbReference>
<proteinExistence type="inferred from homology"/>
<dbReference type="Gene3D" id="2.30.30.110">
    <property type="match status" value="1"/>
</dbReference>
<dbReference type="InterPro" id="IPR011067">
    <property type="entry name" value="Plasmid_toxin/cell-grow_inhib"/>
</dbReference>
<dbReference type="EMBL" id="JALNMJ010000013">
    <property type="protein sequence ID" value="MCK7614133.1"/>
    <property type="molecule type" value="Genomic_DNA"/>
</dbReference>
<dbReference type="InterPro" id="IPR002712">
    <property type="entry name" value="CcdB"/>
</dbReference>
<sequence>MARFDVRRLDNSAYLALELQADLLDGFNTRVVAPLIPKEDIGGHISRLNPVFTIGGGTYVMLTQHLAAVPTTELGDVVCNLGKHRDDITAATDFLFQGF</sequence>
<keyword evidence="9" id="KW-1185">Reference proteome</keyword>
<dbReference type="Pfam" id="PF01845">
    <property type="entry name" value="CcdB"/>
    <property type="match status" value="1"/>
</dbReference>
<name>A0ABT0GXH1_9HYPH</name>
<accession>A0ABT0GXH1</accession>
<keyword evidence="5" id="KW-0804">Transcription</keyword>
<dbReference type="Proteomes" id="UP001431221">
    <property type="component" value="Unassembled WGS sequence"/>
</dbReference>
<comment type="similarity">
    <text evidence="1">Belongs to the CcdB toxin family.</text>
</comment>
<keyword evidence="4" id="KW-0805">Transcription regulation</keyword>
<evidence type="ECO:0000313" key="9">
    <source>
        <dbReference type="Proteomes" id="UP001431221"/>
    </source>
</evidence>
<organism evidence="8 9">
    <name type="scientific">Roseibium sediminicola</name>
    <dbReference type="NCBI Taxonomy" id="2933272"/>
    <lineage>
        <taxon>Bacteria</taxon>
        <taxon>Pseudomonadati</taxon>
        <taxon>Pseudomonadota</taxon>
        <taxon>Alphaproteobacteria</taxon>
        <taxon>Hyphomicrobiales</taxon>
        <taxon>Stappiaceae</taxon>
        <taxon>Roseibium</taxon>
    </lineage>
</organism>
<reference evidence="8" key="1">
    <citation type="submission" date="2022-04" db="EMBL/GenBank/DDBJ databases">
        <title>Roseibium sp. CAU 1639 isolated from mud.</title>
        <authorList>
            <person name="Kim W."/>
        </authorList>
    </citation>
    <scope>NUCLEOTIDE SEQUENCE</scope>
    <source>
        <strain evidence="8">CAU 1639</strain>
    </source>
</reference>
<evidence type="ECO:0000256" key="6">
    <source>
        <dbReference type="ARBA" id="ARBA00029628"/>
    </source>
</evidence>